<dbReference type="InterPro" id="IPR036259">
    <property type="entry name" value="MFS_trans_sf"/>
</dbReference>
<feature type="transmembrane region" description="Helical" evidence="6">
    <location>
        <begin position="96"/>
        <end position="113"/>
    </location>
</feature>
<evidence type="ECO:0000256" key="5">
    <source>
        <dbReference type="SAM" id="MobiDB-lite"/>
    </source>
</evidence>
<evidence type="ECO:0000256" key="6">
    <source>
        <dbReference type="SAM" id="Phobius"/>
    </source>
</evidence>
<dbReference type="CDD" id="cd17323">
    <property type="entry name" value="MFS_Tpo1_MDR_like"/>
    <property type="match status" value="1"/>
</dbReference>
<dbReference type="Gene3D" id="1.20.1250.20">
    <property type="entry name" value="MFS general substrate transporter like domains"/>
    <property type="match status" value="1"/>
</dbReference>
<evidence type="ECO:0000256" key="4">
    <source>
        <dbReference type="ARBA" id="ARBA00023136"/>
    </source>
</evidence>
<feature type="domain" description="Major facilitator superfamily (MFS) profile" evidence="7">
    <location>
        <begin position="30"/>
        <end position="453"/>
    </location>
</feature>
<dbReference type="GO" id="GO:0005886">
    <property type="term" value="C:plasma membrane"/>
    <property type="evidence" value="ECO:0007669"/>
    <property type="project" value="TreeGrafter"/>
</dbReference>
<feature type="transmembrane region" description="Helical" evidence="6">
    <location>
        <begin position="64"/>
        <end position="84"/>
    </location>
</feature>
<dbReference type="RefSeq" id="XP_056557105.1">
    <property type="nucleotide sequence ID" value="XM_056698580.1"/>
</dbReference>
<evidence type="ECO:0000313" key="9">
    <source>
        <dbReference type="Proteomes" id="UP001147782"/>
    </source>
</evidence>
<dbReference type="GO" id="GO:0022857">
    <property type="term" value="F:transmembrane transporter activity"/>
    <property type="evidence" value="ECO:0007669"/>
    <property type="project" value="InterPro"/>
</dbReference>
<keyword evidence="4 6" id="KW-0472">Membrane</keyword>
<dbReference type="PANTHER" id="PTHR23502">
    <property type="entry name" value="MAJOR FACILITATOR SUPERFAMILY"/>
    <property type="match status" value="1"/>
</dbReference>
<name>A0A9W9SHG7_9EURO</name>
<feature type="transmembrane region" description="Helical" evidence="6">
    <location>
        <begin position="196"/>
        <end position="219"/>
    </location>
</feature>
<dbReference type="InterPro" id="IPR011701">
    <property type="entry name" value="MFS"/>
</dbReference>
<evidence type="ECO:0000259" key="7">
    <source>
        <dbReference type="PROSITE" id="PS50850"/>
    </source>
</evidence>
<feature type="transmembrane region" description="Helical" evidence="6">
    <location>
        <begin position="324"/>
        <end position="343"/>
    </location>
</feature>
<feature type="transmembrane region" description="Helical" evidence="6">
    <location>
        <begin position="416"/>
        <end position="439"/>
    </location>
</feature>
<protein>
    <submittedName>
        <fullName evidence="8">Major facilitator superfamily domain general substrate transporter</fullName>
    </submittedName>
</protein>
<keyword evidence="2 6" id="KW-0812">Transmembrane</keyword>
<proteinExistence type="predicted"/>
<dbReference type="AlphaFoldDB" id="A0A9W9SHG7"/>
<dbReference type="Proteomes" id="UP001147782">
    <property type="component" value="Unassembled WGS sequence"/>
</dbReference>
<dbReference type="PANTHER" id="PTHR23502:SF47">
    <property type="entry name" value="MAJOR FACILITATOR SUPERFAMILY (MFS) PROFILE DOMAIN-CONTAINING PROTEIN-RELATED"/>
    <property type="match status" value="1"/>
</dbReference>
<feature type="transmembrane region" description="Helical" evidence="6">
    <location>
        <begin position="388"/>
        <end position="410"/>
    </location>
</feature>
<comment type="caution">
    <text evidence="8">The sequence shown here is derived from an EMBL/GenBank/DDBJ whole genome shotgun (WGS) entry which is preliminary data.</text>
</comment>
<feature type="region of interest" description="Disordered" evidence="5">
    <location>
        <begin position="1"/>
        <end position="22"/>
    </location>
</feature>
<dbReference type="InterPro" id="IPR020846">
    <property type="entry name" value="MFS_dom"/>
</dbReference>
<dbReference type="PROSITE" id="PS50850">
    <property type="entry name" value="MFS"/>
    <property type="match status" value="1"/>
</dbReference>
<feature type="transmembrane region" description="Helical" evidence="6">
    <location>
        <begin position="152"/>
        <end position="175"/>
    </location>
</feature>
<feature type="transmembrane region" description="Helical" evidence="6">
    <location>
        <begin position="355"/>
        <end position="376"/>
    </location>
</feature>
<feature type="transmembrane region" description="Helical" evidence="6">
    <location>
        <begin position="125"/>
        <end position="146"/>
    </location>
</feature>
<keyword evidence="9" id="KW-1185">Reference proteome</keyword>
<evidence type="ECO:0000256" key="3">
    <source>
        <dbReference type="ARBA" id="ARBA00022989"/>
    </source>
</evidence>
<gene>
    <name evidence="8" type="ORF">N7496_005651</name>
</gene>
<feature type="transmembrane region" description="Helical" evidence="6">
    <location>
        <begin position="28"/>
        <end position="52"/>
    </location>
</feature>
<keyword evidence="3 6" id="KW-1133">Transmembrane helix</keyword>
<dbReference type="OrthoDB" id="446368at2759"/>
<evidence type="ECO:0000256" key="1">
    <source>
        <dbReference type="ARBA" id="ARBA00004141"/>
    </source>
</evidence>
<organism evidence="8 9">
    <name type="scientific">Penicillium cataractarum</name>
    <dbReference type="NCBI Taxonomy" id="2100454"/>
    <lineage>
        <taxon>Eukaryota</taxon>
        <taxon>Fungi</taxon>
        <taxon>Dikarya</taxon>
        <taxon>Ascomycota</taxon>
        <taxon>Pezizomycotina</taxon>
        <taxon>Eurotiomycetes</taxon>
        <taxon>Eurotiomycetidae</taxon>
        <taxon>Eurotiales</taxon>
        <taxon>Aspergillaceae</taxon>
        <taxon>Penicillium</taxon>
    </lineage>
</organism>
<dbReference type="Pfam" id="PF07690">
    <property type="entry name" value="MFS_1"/>
    <property type="match status" value="1"/>
</dbReference>
<feature type="transmembrane region" description="Helical" evidence="6">
    <location>
        <begin position="275"/>
        <end position="303"/>
    </location>
</feature>
<reference evidence="8" key="2">
    <citation type="journal article" date="2023" name="IMA Fungus">
        <title>Comparative genomic study of the Penicillium genus elucidates a diverse pangenome and 15 lateral gene transfer events.</title>
        <authorList>
            <person name="Petersen C."/>
            <person name="Sorensen T."/>
            <person name="Nielsen M.R."/>
            <person name="Sondergaard T.E."/>
            <person name="Sorensen J.L."/>
            <person name="Fitzpatrick D.A."/>
            <person name="Frisvad J.C."/>
            <person name="Nielsen K.L."/>
        </authorList>
    </citation>
    <scope>NUCLEOTIDE SEQUENCE</scope>
    <source>
        <strain evidence="8">IBT 29864</strain>
    </source>
</reference>
<sequence>MPKDPKLVEWNGPDDPENPQNFSPSKKWLITVLFSSMTTWVTFSSSVFSAAVEVTAKEYHVSNEVTTLGTSLTLLGFALGPLIWGPMSELYGPFKPLYLGYAVFVILQIPVAVAQNLETILVCRFLVGFFGTSPLAAVGGAFVDFWGPLDRAMAVCLYAAATFVGPIFGPIMSFLTPRHHALVEPHSGGFLVDSHLGWRWTAWITMIASSFFGIIAFFITPETYHPVLLHQRAAKLRTDRNDPAYYSLLDRSAPTFRDVLTKYLFRPFQMPAMKPILVCFTIYISLIYGVMVGIIIGGIFITITTKTYYARKLHGGAVRPEDRLPSMIPMGVLFPAGLFWFAWTSNSSVPWPVQVVAEIPTGAGILVIWLQGLNYLMDVYFMFANSALSANTLVHSTVGGAFPLFATYMYDTLGVAWATSLLGFLSVAMIPIPFVFYFYGPRIRALSRYTPKL</sequence>
<evidence type="ECO:0000313" key="8">
    <source>
        <dbReference type="EMBL" id="KAJ5378242.1"/>
    </source>
</evidence>
<dbReference type="EMBL" id="JAPZBS010000004">
    <property type="protein sequence ID" value="KAJ5378242.1"/>
    <property type="molecule type" value="Genomic_DNA"/>
</dbReference>
<comment type="subcellular location">
    <subcellularLocation>
        <location evidence="1">Membrane</location>
        <topology evidence="1">Multi-pass membrane protein</topology>
    </subcellularLocation>
</comment>
<dbReference type="GeneID" id="81437759"/>
<reference evidence="8" key="1">
    <citation type="submission" date="2022-11" db="EMBL/GenBank/DDBJ databases">
        <authorList>
            <person name="Petersen C."/>
        </authorList>
    </citation>
    <scope>NUCLEOTIDE SEQUENCE</scope>
    <source>
        <strain evidence="8">IBT 29864</strain>
    </source>
</reference>
<dbReference type="FunFam" id="1.20.1250.20:FF:000011">
    <property type="entry name" value="MFS multidrug transporter, putative"/>
    <property type="match status" value="1"/>
</dbReference>
<dbReference type="SUPFAM" id="SSF103473">
    <property type="entry name" value="MFS general substrate transporter"/>
    <property type="match status" value="1"/>
</dbReference>
<accession>A0A9W9SHG7</accession>
<evidence type="ECO:0000256" key="2">
    <source>
        <dbReference type="ARBA" id="ARBA00022692"/>
    </source>
</evidence>